<accession>A0A832RXD0</accession>
<sequence length="351" mass="41853">MLRSITMRIYVDEQHQILDKDTEERYMAIAALFVSEDEYKQTVNDLLRLRCLKEDHDGWHWDYANCPSSDSCKEVWHKLNNKELHFQTLHQTSSHPAKEISRKWLRYALERNKHNKAIRFNILYVNLTNLDIQKFGTFGWHENAYNRFFRTNLKYALKMFFLNNGFNKVGVSKVVHDNSTGLAIHKYFPENNLRKLEIEIKNEIKNDGDKDFEIHPQRIKFLDSDHKKASNSEDCYDCQLLQLIDLIIGAATQNIFYTSNDEFKKELAWSLRDLIERLIMNPNNPHSSFHYHRKQNISFFPSKKLEEAERIFVDLEGGIRIERDESLFYKVEKLKLPPRPHPNQATLNKWF</sequence>
<name>A0A832RXD0_9EURY</name>
<dbReference type="InterPro" id="IPR024524">
    <property type="entry name" value="DUF3800"/>
</dbReference>
<dbReference type="Pfam" id="PF12686">
    <property type="entry name" value="DUF3800"/>
    <property type="match status" value="1"/>
</dbReference>
<organism evidence="1 2">
    <name type="scientific">Methermicoccus shengliensis</name>
    <dbReference type="NCBI Taxonomy" id="660064"/>
    <lineage>
        <taxon>Archaea</taxon>
        <taxon>Methanobacteriati</taxon>
        <taxon>Methanobacteriota</taxon>
        <taxon>Stenosarchaea group</taxon>
        <taxon>Methanomicrobia</taxon>
        <taxon>Methanosarcinales</taxon>
        <taxon>Methermicoccaceae</taxon>
        <taxon>Methermicoccus</taxon>
    </lineage>
</organism>
<dbReference type="Proteomes" id="UP000600363">
    <property type="component" value="Unassembled WGS sequence"/>
</dbReference>
<dbReference type="AlphaFoldDB" id="A0A832RXD0"/>
<gene>
    <name evidence="1" type="ORF">HA299_03730</name>
</gene>
<reference evidence="1" key="1">
    <citation type="journal article" date="2020" name="bioRxiv">
        <title>A rank-normalized archaeal taxonomy based on genome phylogeny resolves widespread incomplete and uneven classifications.</title>
        <authorList>
            <person name="Rinke C."/>
            <person name="Chuvochina M."/>
            <person name="Mussig A.J."/>
            <person name="Chaumeil P.-A."/>
            <person name="Waite D.W."/>
            <person name="Whitman W.B."/>
            <person name="Parks D.H."/>
            <person name="Hugenholtz P."/>
        </authorList>
    </citation>
    <scope>NUCLEOTIDE SEQUENCE</scope>
    <source>
        <strain evidence="1">UBA12518</strain>
    </source>
</reference>
<proteinExistence type="predicted"/>
<comment type="caution">
    <text evidence="1">The sequence shown here is derived from an EMBL/GenBank/DDBJ whole genome shotgun (WGS) entry which is preliminary data.</text>
</comment>
<protein>
    <submittedName>
        <fullName evidence="1">DUF3800 domain-containing protein</fullName>
    </submittedName>
</protein>
<evidence type="ECO:0000313" key="1">
    <source>
        <dbReference type="EMBL" id="HIH69717.1"/>
    </source>
</evidence>
<dbReference type="RefSeq" id="WP_042685655.1">
    <property type="nucleotide sequence ID" value="NZ_DUIH01000012.1"/>
</dbReference>
<dbReference type="EMBL" id="DUIH01000012">
    <property type="protein sequence ID" value="HIH69717.1"/>
    <property type="molecule type" value="Genomic_DNA"/>
</dbReference>
<evidence type="ECO:0000313" key="2">
    <source>
        <dbReference type="Proteomes" id="UP000600363"/>
    </source>
</evidence>